<dbReference type="InterPro" id="IPR035965">
    <property type="entry name" value="PAS-like_dom_sf"/>
</dbReference>
<feature type="domain" description="EAL" evidence="4">
    <location>
        <begin position="474"/>
        <end position="728"/>
    </location>
</feature>
<dbReference type="SMART" id="SM00091">
    <property type="entry name" value="PAS"/>
    <property type="match status" value="1"/>
</dbReference>
<dbReference type="PROSITE" id="PS50112">
    <property type="entry name" value="PAS"/>
    <property type="match status" value="1"/>
</dbReference>
<evidence type="ECO:0000259" key="2">
    <source>
        <dbReference type="PROSITE" id="PS50112"/>
    </source>
</evidence>
<evidence type="ECO:0000259" key="5">
    <source>
        <dbReference type="PROSITE" id="PS50887"/>
    </source>
</evidence>
<dbReference type="Gene3D" id="3.30.70.270">
    <property type="match status" value="1"/>
</dbReference>
<dbReference type="Pfam" id="PF13426">
    <property type="entry name" value="PAS_9"/>
    <property type="match status" value="1"/>
</dbReference>
<dbReference type="Gene3D" id="3.30.450.40">
    <property type="match status" value="1"/>
</dbReference>
<comment type="caution">
    <text evidence="6">The sequence shown here is derived from an EMBL/GenBank/DDBJ whole genome shotgun (WGS) entry which is preliminary data.</text>
</comment>
<dbReference type="SMART" id="SM00267">
    <property type="entry name" value="GGDEF"/>
    <property type="match status" value="1"/>
</dbReference>
<feature type="domain" description="GGDEF" evidence="5">
    <location>
        <begin position="332"/>
        <end position="465"/>
    </location>
</feature>
<evidence type="ECO:0000259" key="4">
    <source>
        <dbReference type="PROSITE" id="PS50883"/>
    </source>
</evidence>
<dbReference type="InterPro" id="IPR001633">
    <property type="entry name" value="EAL_dom"/>
</dbReference>
<dbReference type="InterPro" id="IPR029787">
    <property type="entry name" value="Nucleotide_cyclase"/>
</dbReference>
<dbReference type="SUPFAM" id="SSF55785">
    <property type="entry name" value="PYP-like sensor domain (PAS domain)"/>
    <property type="match status" value="1"/>
</dbReference>
<dbReference type="PANTHER" id="PTHR44757:SF2">
    <property type="entry name" value="BIOFILM ARCHITECTURE MAINTENANCE PROTEIN MBAA"/>
    <property type="match status" value="1"/>
</dbReference>
<dbReference type="EMBL" id="JADEYS010000019">
    <property type="protein sequence ID" value="MBE9398898.1"/>
    <property type="molecule type" value="Genomic_DNA"/>
</dbReference>
<dbReference type="GO" id="GO:0003824">
    <property type="term" value="F:catalytic activity"/>
    <property type="evidence" value="ECO:0007669"/>
    <property type="project" value="UniProtKB-ARBA"/>
</dbReference>
<accession>A0A8J7JZJ9</accession>
<gene>
    <name evidence="6" type="ORF">IOQ59_16680</name>
</gene>
<dbReference type="InterPro" id="IPR000160">
    <property type="entry name" value="GGDEF_dom"/>
</dbReference>
<dbReference type="PROSITE" id="PS50883">
    <property type="entry name" value="EAL"/>
    <property type="match status" value="1"/>
</dbReference>
<dbReference type="SUPFAM" id="SSF141868">
    <property type="entry name" value="EAL domain-like"/>
    <property type="match status" value="1"/>
</dbReference>
<dbReference type="CDD" id="cd00130">
    <property type="entry name" value="PAS"/>
    <property type="match status" value="1"/>
</dbReference>
<dbReference type="Pfam" id="PF01590">
    <property type="entry name" value="GAF"/>
    <property type="match status" value="1"/>
</dbReference>
<dbReference type="SMART" id="SM00086">
    <property type="entry name" value="PAC"/>
    <property type="match status" value="1"/>
</dbReference>
<dbReference type="CDD" id="cd01948">
    <property type="entry name" value="EAL"/>
    <property type="match status" value="1"/>
</dbReference>
<dbReference type="PANTHER" id="PTHR44757">
    <property type="entry name" value="DIGUANYLATE CYCLASE DGCP"/>
    <property type="match status" value="1"/>
</dbReference>
<dbReference type="InterPro" id="IPR000014">
    <property type="entry name" value="PAS"/>
</dbReference>
<evidence type="ECO:0000313" key="6">
    <source>
        <dbReference type="EMBL" id="MBE9398898.1"/>
    </source>
</evidence>
<dbReference type="PROSITE" id="PS50887">
    <property type="entry name" value="GGDEF"/>
    <property type="match status" value="1"/>
</dbReference>
<dbReference type="CDD" id="cd01949">
    <property type="entry name" value="GGDEF"/>
    <property type="match status" value="1"/>
</dbReference>
<dbReference type="Gene3D" id="3.30.450.20">
    <property type="entry name" value="PAS domain"/>
    <property type="match status" value="1"/>
</dbReference>
<feature type="domain" description="PAC" evidence="3">
    <location>
        <begin position="248"/>
        <end position="300"/>
    </location>
</feature>
<protein>
    <submittedName>
        <fullName evidence="6">EAL domain-containing protein</fullName>
    </submittedName>
</protein>
<dbReference type="SMART" id="SM00052">
    <property type="entry name" value="EAL"/>
    <property type="match status" value="1"/>
</dbReference>
<proteinExistence type="predicted"/>
<name>A0A8J7JZJ9_9GAMM</name>
<dbReference type="InterPro" id="IPR043128">
    <property type="entry name" value="Rev_trsase/Diguanyl_cyclase"/>
</dbReference>
<keyword evidence="7" id="KW-1185">Reference proteome</keyword>
<sequence length="735" mass="82183">MNHEVRHSEMLKVLTSIAADCLSYDDFDQIIERVLASLGQMVSVSHTSLFVREQDAVGLCRAQFRGAWFDESAGAVGNVEFDFSNESAQQWLELLAEGKIVRLGKAQLSALLTQQTHDLQALLLMPLTLGSQQCKGFIAFADREIISWSQMTLDVMKVAAELFSSALGNEKRMLDHQLATAVFDKASEGIMITDERGLIVSINPAFTNITGYSLRECLGNTPAILKSGRHDGDFYDRMWNQLRASGQWQGEVWNRRKNGELYPEWLSISALPDAQGKPHRYIGILSDITSLKRAHAQVEHLAMHDPLTGLPNRRMFMENLERLLAHANRTGQLLGLLFLDLDGFKLVNDSLGHHVGDRLLQSVAQSLKAEIRADDLLARMGGDEFVVLINGVDSPDHLARIATKVLNSLQHQDAVSGNRMEIGASIGIALYPEDAEDGDQLIRNADMAMYRAKENGKNQYHFYESKLSEEVVRRYVLERELRTALEEDQLEVYYQPQLNIDGTALVGVEALVRWPHPERGVLPPAEFLPVAMSSGLAYPLFKVVFLQVCRFMTLMDKQGVMIPKVAINIAGIELITNGCCQLIIDSLKSFGIDPHRIEFEVTETLLMHSLDDLSDVLERLRQEGLQISIDDFGTGYSSLSRLRELPIDMLKIDKTFVQGIARESSDEAIVKAIISMANSLQLKVIAEGIETRGQLDFLRGEGCELIQGFLYGEPMKGERLAEHIADARYELKSNK</sequence>
<dbReference type="InterPro" id="IPR003018">
    <property type="entry name" value="GAF"/>
</dbReference>
<dbReference type="NCBIfam" id="TIGR00229">
    <property type="entry name" value="sensory_box"/>
    <property type="match status" value="1"/>
</dbReference>
<evidence type="ECO:0000259" key="3">
    <source>
        <dbReference type="PROSITE" id="PS50113"/>
    </source>
</evidence>
<dbReference type="PROSITE" id="PS50113">
    <property type="entry name" value="PAC"/>
    <property type="match status" value="1"/>
</dbReference>
<dbReference type="SUPFAM" id="SSF55781">
    <property type="entry name" value="GAF domain-like"/>
    <property type="match status" value="1"/>
</dbReference>
<dbReference type="Pfam" id="PF00563">
    <property type="entry name" value="EAL"/>
    <property type="match status" value="1"/>
</dbReference>
<dbReference type="NCBIfam" id="TIGR00254">
    <property type="entry name" value="GGDEF"/>
    <property type="match status" value="1"/>
</dbReference>
<dbReference type="SUPFAM" id="SSF55073">
    <property type="entry name" value="Nucleotide cyclase"/>
    <property type="match status" value="1"/>
</dbReference>
<comment type="cofactor">
    <cofactor evidence="1">
        <name>Mg(2+)</name>
        <dbReference type="ChEBI" id="CHEBI:18420"/>
    </cofactor>
</comment>
<dbReference type="InterPro" id="IPR029016">
    <property type="entry name" value="GAF-like_dom_sf"/>
</dbReference>
<dbReference type="InterPro" id="IPR000700">
    <property type="entry name" value="PAS-assoc_C"/>
</dbReference>
<organism evidence="6 7">
    <name type="scientific">Pontibacterium sinense</name>
    <dbReference type="NCBI Taxonomy" id="2781979"/>
    <lineage>
        <taxon>Bacteria</taxon>
        <taxon>Pseudomonadati</taxon>
        <taxon>Pseudomonadota</taxon>
        <taxon>Gammaproteobacteria</taxon>
        <taxon>Oceanospirillales</taxon>
        <taxon>Oceanospirillaceae</taxon>
        <taxon>Pontibacterium</taxon>
    </lineage>
</organism>
<reference evidence="6" key="1">
    <citation type="submission" date="2020-10" db="EMBL/GenBank/DDBJ databases">
        <title>Bacterium isolated from coastal waters sediment.</title>
        <authorList>
            <person name="Chen R.-J."/>
            <person name="Lu D.-C."/>
            <person name="Zhu K.-L."/>
            <person name="Du Z.-J."/>
        </authorList>
    </citation>
    <scope>NUCLEOTIDE SEQUENCE</scope>
    <source>
        <strain evidence="6">N1Y112</strain>
    </source>
</reference>
<dbReference type="Pfam" id="PF00990">
    <property type="entry name" value="GGDEF"/>
    <property type="match status" value="1"/>
</dbReference>
<evidence type="ECO:0000313" key="7">
    <source>
        <dbReference type="Proteomes" id="UP000640333"/>
    </source>
</evidence>
<evidence type="ECO:0000256" key="1">
    <source>
        <dbReference type="ARBA" id="ARBA00001946"/>
    </source>
</evidence>
<dbReference type="InterPro" id="IPR035919">
    <property type="entry name" value="EAL_sf"/>
</dbReference>
<dbReference type="Gene3D" id="3.20.20.450">
    <property type="entry name" value="EAL domain"/>
    <property type="match status" value="1"/>
</dbReference>
<dbReference type="RefSeq" id="WP_193954591.1">
    <property type="nucleotide sequence ID" value="NZ_JADEYS010000019.1"/>
</dbReference>
<dbReference type="InterPro" id="IPR052155">
    <property type="entry name" value="Biofilm_reg_signaling"/>
</dbReference>
<dbReference type="InterPro" id="IPR001610">
    <property type="entry name" value="PAC"/>
</dbReference>
<dbReference type="AlphaFoldDB" id="A0A8J7JZJ9"/>
<dbReference type="Proteomes" id="UP000640333">
    <property type="component" value="Unassembled WGS sequence"/>
</dbReference>
<feature type="domain" description="PAS" evidence="2">
    <location>
        <begin position="175"/>
        <end position="221"/>
    </location>
</feature>
<dbReference type="FunFam" id="3.30.70.270:FF:000001">
    <property type="entry name" value="Diguanylate cyclase domain protein"/>
    <property type="match status" value="1"/>
</dbReference>